<reference evidence="4" key="1">
    <citation type="journal article" date="2019" name="Int. J. Syst. Evol. Microbiol.">
        <title>The Global Catalogue of Microorganisms (GCM) 10K type strain sequencing project: providing services to taxonomists for standard genome sequencing and annotation.</title>
        <authorList>
            <consortium name="The Broad Institute Genomics Platform"/>
            <consortium name="The Broad Institute Genome Sequencing Center for Infectious Disease"/>
            <person name="Wu L."/>
            <person name="Ma J."/>
        </authorList>
    </citation>
    <scope>NUCLEOTIDE SEQUENCE [LARGE SCALE GENOMIC DNA]</scope>
    <source>
        <strain evidence="4">CCUG 55328</strain>
    </source>
</reference>
<dbReference type="RefSeq" id="WP_380788533.1">
    <property type="nucleotide sequence ID" value="NZ_JBHTKR010000001.1"/>
</dbReference>
<keyword evidence="1" id="KW-0175">Coiled coil</keyword>
<keyword evidence="4" id="KW-1185">Reference proteome</keyword>
<evidence type="ECO:0000256" key="2">
    <source>
        <dbReference type="SAM" id="Phobius"/>
    </source>
</evidence>
<keyword evidence="2" id="KW-1133">Transmembrane helix</keyword>
<keyword evidence="2" id="KW-0472">Membrane</keyword>
<sequence length="408" mass="45537">MSETTVKPDTGKPVPPSSVVEIAKPGLAAPLSKPVAGQARIKGRHRGLILSIGLLILLPLVLTALYLFVMARDQYASTTGFTIRQEETSSASDLMGGLAHVFGGGSPGNADLLYNYVQSQEIVERIDARFDLHRHYTANWPADPVYALWPGATIEDLVWFWARMVKVTYDKSSGLMLVEVRARDPQSAQTIARMIVEESEAMINSLNETARRDTTRNAEADLNAAIQRLRLAREALAEFRVRTQIVDPQADIQGRLGVLNNLQQQLAEALIDHDLLLQTSEANDPRVRQAQRRIDVVRNRITEERRTFAEQDVTVDQTEYPRLIAQYESLLVDQGFAETTYQAALMALDAARSNAARQSLYLASFIQPTLAQRAAYPERIVILALTAFFLSLLWSVLALIYYSLRDRG</sequence>
<evidence type="ECO:0000313" key="3">
    <source>
        <dbReference type="EMBL" id="MFD1193340.1"/>
    </source>
</evidence>
<dbReference type="Proteomes" id="UP001597151">
    <property type="component" value="Unassembled WGS sequence"/>
</dbReference>
<keyword evidence="2" id="KW-0812">Transmembrane</keyword>
<name>A0ABW3TCG5_9RHOB</name>
<evidence type="ECO:0000313" key="4">
    <source>
        <dbReference type="Proteomes" id="UP001597151"/>
    </source>
</evidence>
<dbReference type="PANTHER" id="PTHR32309">
    <property type="entry name" value="TYROSINE-PROTEIN KINASE"/>
    <property type="match status" value="1"/>
</dbReference>
<accession>A0ABW3TCG5</accession>
<dbReference type="PANTHER" id="PTHR32309:SF13">
    <property type="entry name" value="FERRIC ENTEROBACTIN TRANSPORT PROTEIN FEPE"/>
    <property type="match status" value="1"/>
</dbReference>
<feature type="transmembrane region" description="Helical" evidence="2">
    <location>
        <begin position="48"/>
        <end position="69"/>
    </location>
</feature>
<comment type="caution">
    <text evidence="3">The sequence shown here is derived from an EMBL/GenBank/DDBJ whole genome shotgun (WGS) entry which is preliminary data.</text>
</comment>
<evidence type="ECO:0000256" key="1">
    <source>
        <dbReference type="SAM" id="Coils"/>
    </source>
</evidence>
<protein>
    <submittedName>
        <fullName evidence="3">Sugar transporter</fullName>
    </submittedName>
</protein>
<feature type="transmembrane region" description="Helical" evidence="2">
    <location>
        <begin position="380"/>
        <end position="404"/>
    </location>
</feature>
<keyword evidence="3" id="KW-0813">Transport</keyword>
<organism evidence="3 4">
    <name type="scientific">Seohaeicola saemankumensis</name>
    <dbReference type="NCBI Taxonomy" id="481181"/>
    <lineage>
        <taxon>Bacteria</taxon>
        <taxon>Pseudomonadati</taxon>
        <taxon>Pseudomonadota</taxon>
        <taxon>Alphaproteobacteria</taxon>
        <taxon>Rhodobacterales</taxon>
        <taxon>Roseobacteraceae</taxon>
        <taxon>Seohaeicola</taxon>
    </lineage>
</organism>
<feature type="coiled-coil region" evidence="1">
    <location>
        <begin position="259"/>
        <end position="307"/>
    </location>
</feature>
<proteinExistence type="predicted"/>
<dbReference type="InterPro" id="IPR050445">
    <property type="entry name" value="Bact_polysacc_biosynth/exp"/>
</dbReference>
<dbReference type="EMBL" id="JBHTKR010000001">
    <property type="protein sequence ID" value="MFD1193340.1"/>
    <property type="molecule type" value="Genomic_DNA"/>
</dbReference>
<gene>
    <name evidence="3" type="ORF">ACFQ3C_01480</name>
</gene>
<keyword evidence="3" id="KW-0762">Sugar transport</keyword>